<comment type="caution">
    <text evidence="3">The sequence shown here is derived from an EMBL/GenBank/DDBJ whole genome shotgun (WGS) entry which is preliminary data.</text>
</comment>
<feature type="domain" description="RNA polymerase sigma-70 region 4" evidence="2">
    <location>
        <begin position="105"/>
        <end position="145"/>
    </location>
</feature>
<dbReference type="GO" id="GO:0006352">
    <property type="term" value="P:DNA-templated transcription initiation"/>
    <property type="evidence" value="ECO:0007669"/>
    <property type="project" value="InterPro"/>
</dbReference>
<evidence type="ECO:0000313" key="3">
    <source>
        <dbReference type="EMBL" id="MBC8588072.1"/>
    </source>
</evidence>
<dbReference type="AlphaFoldDB" id="A0A926IF36"/>
<proteinExistence type="predicted"/>
<dbReference type="Gene3D" id="1.10.10.10">
    <property type="entry name" value="Winged helix-like DNA-binding domain superfamily/Winged helix DNA-binding domain"/>
    <property type="match status" value="1"/>
</dbReference>
<evidence type="ECO:0000256" key="1">
    <source>
        <dbReference type="SAM" id="Coils"/>
    </source>
</evidence>
<evidence type="ECO:0000259" key="2">
    <source>
        <dbReference type="Pfam" id="PF04545"/>
    </source>
</evidence>
<dbReference type="Proteomes" id="UP000601171">
    <property type="component" value="Unassembled WGS sequence"/>
</dbReference>
<reference evidence="3" key="1">
    <citation type="submission" date="2020-08" db="EMBL/GenBank/DDBJ databases">
        <title>Genome public.</title>
        <authorList>
            <person name="Liu C."/>
            <person name="Sun Q."/>
        </authorList>
    </citation>
    <scope>NUCLEOTIDE SEQUENCE</scope>
    <source>
        <strain evidence="3">BX21</strain>
    </source>
</reference>
<keyword evidence="4" id="KW-1185">Reference proteome</keyword>
<dbReference type="InterPro" id="IPR007630">
    <property type="entry name" value="RNA_pol_sigma70_r4"/>
</dbReference>
<feature type="coiled-coil region" evidence="1">
    <location>
        <begin position="85"/>
        <end position="119"/>
    </location>
</feature>
<name>A0A926IF36_9FIRM</name>
<protein>
    <recommendedName>
        <fullName evidence="2">RNA polymerase sigma-70 region 4 domain-containing protein</fullName>
    </recommendedName>
</protein>
<accession>A0A926IF36</accession>
<dbReference type="EMBL" id="JACRTG010000018">
    <property type="protein sequence ID" value="MBC8588072.1"/>
    <property type="molecule type" value="Genomic_DNA"/>
</dbReference>
<sequence length="158" mass="19026">MLYGHYKRKKRLDRLRSREIRVQNRIDRLRKDIKECNVDLEDTIKAIDYSKDAIQNNLVTSNIEAELERAVDRIFKEIEINIREKYKTKAKINNLEKQIEDVELLLEDLLEEEKQIIELRYAEKLSDKAIGTMLNMSRTTAQRRRTEIIYELMNKVRD</sequence>
<feature type="coiled-coil region" evidence="1">
    <location>
        <begin position="12"/>
        <end position="46"/>
    </location>
</feature>
<keyword evidence="1" id="KW-0175">Coiled coil</keyword>
<dbReference type="RefSeq" id="WP_262429525.1">
    <property type="nucleotide sequence ID" value="NZ_JACRTG010000018.1"/>
</dbReference>
<organism evidence="3 4">
    <name type="scientific">Paratissierella segnis</name>
    <dbReference type="NCBI Taxonomy" id="2763679"/>
    <lineage>
        <taxon>Bacteria</taxon>
        <taxon>Bacillati</taxon>
        <taxon>Bacillota</taxon>
        <taxon>Tissierellia</taxon>
        <taxon>Tissierellales</taxon>
        <taxon>Tissierellaceae</taxon>
        <taxon>Paratissierella</taxon>
    </lineage>
</organism>
<dbReference type="InterPro" id="IPR036388">
    <property type="entry name" value="WH-like_DNA-bd_sf"/>
</dbReference>
<dbReference type="InterPro" id="IPR013324">
    <property type="entry name" value="RNA_pol_sigma_r3/r4-like"/>
</dbReference>
<gene>
    <name evidence="3" type="ORF">H8707_07460</name>
</gene>
<dbReference type="GO" id="GO:0003700">
    <property type="term" value="F:DNA-binding transcription factor activity"/>
    <property type="evidence" value="ECO:0007669"/>
    <property type="project" value="InterPro"/>
</dbReference>
<evidence type="ECO:0000313" key="4">
    <source>
        <dbReference type="Proteomes" id="UP000601171"/>
    </source>
</evidence>
<dbReference type="SUPFAM" id="SSF88659">
    <property type="entry name" value="Sigma3 and sigma4 domains of RNA polymerase sigma factors"/>
    <property type="match status" value="1"/>
</dbReference>
<dbReference type="Pfam" id="PF04545">
    <property type="entry name" value="Sigma70_r4"/>
    <property type="match status" value="1"/>
</dbReference>